<reference evidence="10" key="2">
    <citation type="submission" date="2019-01" db="UniProtKB">
        <authorList>
            <consortium name="EnsemblPlants"/>
        </authorList>
    </citation>
    <scope>IDENTIFICATION</scope>
    <source>
        <strain evidence="10">cv. Heinz 1706</strain>
    </source>
</reference>
<name>A0A3Q7G7J2_SOLLC</name>
<dbReference type="InterPro" id="IPR008928">
    <property type="entry name" value="6-hairpin_glycosidase_sf"/>
</dbReference>
<evidence type="ECO:0000256" key="7">
    <source>
        <dbReference type="ARBA" id="ARBA00023295"/>
    </source>
</evidence>
<dbReference type="GO" id="GO:0030245">
    <property type="term" value="P:cellulose catabolic process"/>
    <property type="evidence" value="ECO:0007669"/>
    <property type="project" value="UniProtKB-KW"/>
</dbReference>
<dbReference type="GO" id="GO:0008810">
    <property type="term" value="F:cellulase activity"/>
    <property type="evidence" value="ECO:0007669"/>
    <property type="project" value="UniProtKB-EC"/>
</dbReference>
<evidence type="ECO:0000256" key="2">
    <source>
        <dbReference type="ARBA" id="ARBA00007072"/>
    </source>
</evidence>
<dbReference type="InterPro" id="IPR001701">
    <property type="entry name" value="Glyco_hydro_9"/>
</dbReference>
<dbReference type="PaxDb" id="4081-Solyc04g071410.1.1"/>
<evidence type="ECO:0000256" key="1">
    <source>
        <dbReference type="ARBA" id="ARBA00000966"/>
    </source>
</evidence>
<keyword evidence="8" id="KW-0624">Polysaccharide degradation</keyword>
<evidence type="ECO:0000313" key="11">
    <source>
        <dbReference type="Proteomes" id="UP000004994"/>
    </source>
</evidence>
<evidence type="ECO:0000256" key="5">
    <source>
        <dbReference type="ARBA" id="ARBA00023001"/>
    </source>
</evidence>
<organism evidence="10">
    <name type="scientific">Solanum lycopersicum</name>
    <name type="common">Tomato</name>
    <name type="synonym">Lycopersicon esculentum</name>
    <dbReference type="NCBI Taxonomy" id="4081"/>
    <lineage>
        <taxon>Eukaryota</taxon>
        <taxon>Viridiplantae</taxon>
        <taxon>Streptophyta</taxon>
        <taxon>Embryophyta</taxon>
        <taxon>Tracheophyta</taxon>
        <taxon>Spermatophyta</taxon>
        <taxon>Magnoliopsida</taxon>
        <taxon>eudicotyledons</taxon>
        <taxon>Gunneridae</taxon>
        <taxon>Pentapetalae</taxon>
        <taxon>asterids</taxon>
        <taxon>lamiids</taxon>
        <taxon>Solanales</taxon>
        <taxon>Solanaceae</taxon>
        <taxon>Solanoideae</taxon>
        <taxon>Solaneae</taxon>
        <taxon>Solanum</taxon>
        <taxon>Solanum subgen. Lycopersicon</taxon>
    </lineage>
</organism>
<evidence type="ECO:0000256" key="6">
    <source>
        <dbReference type="ARBA" id="ARBA00023277"/>
    </source>
</evidence>
<reference evidence="10" key="1">
    <citation type="journal article" date="2012" name="Nature">
        <title>The tomato genome sequence provides insights into fleshy fruit evolution.</title>
        <authorList>
            <consortium name="Tomato Genome Consortium"/>
        </authorList>
    </citation>
    <scope>NUCLEOTIDE SEQUENCE [LARGE SCALE GENOMIC DNA]</scope>
    <source>
        <strain evidence="10">cv. Heinz 1706</strain>
    </source>
</reference>
<dbReference type="Pfam" id="PF00759">
    <property type="entry name" value="Glyco_hydro_9"/>
    <property type="match status" value="1"/>
</dbReference>
<dbReference type="InParanoid" id="A0A3Q7G7J2"/>
<evidence type="ECO:0000256" key="3">
    <source>
        <dbReference type="ARBA" id="ARBA00012601"/>
    </source>
</evidence>
<evidence type="ECO:0000256" key="8">
    <source>
        <dbReference type="ARBA" id="ARBA00023326"/>
    </source>
</evidence>
<dbReference type="PANTHER" id="PTHR22298">
    <property type="entry name" value="ENDO-1,4-BETA-GLUCANASE"/>
    <property type="match status" value="1"/>
</dbReference>
<evidence type="ECO:0000256" key="4">
    <source>
        <dbReference type="ARBA" id="ARBA00022801"/>
    </source>
</evidence>
<comment type="similarity">
    <text evidence="2">Belongs to the glycosyl hydrolase 9 (cellulase E) family.</text>
</comment>
<comment type="catalytic activity">
    <reaction evidence="1">
        <text>Endohydrolysis of (1-&gt;4)-beta-D-glucosidic linkages in cellulose, lichenin and cereal beta-D-glucans.</text>
        <dbReference type="EC" id="3.2.1.4"/>
    </reaction>
</comment>
<dbReference type="InterPro" id="IPR012341">
    <property type="entry name" value="6hp_glycosidase-like_sf"/>
</dbReference>
<dbReference type="EC" id="3.2.1.4" evidence="3"/>
<protein>
    <recommendedName>
        <fullName evidence="3">cellulase</fullName>
        <ecNumber evidence="3">3.2.1.4</ecNumber>
    </recommendedName>
</protein>
<evidence type="ECO:0000259" key="9">
    <source>
        <dbReference type="Pfam" id="PF00759"/>
    </source>
</evidence>
<proteinExistence type="inferred from homology"/>
<keyword evidence="5" id="KW-0136">Cellulose degradation</keyword>
<keyword evidence="7" id="KW-0326">Glycosidase</keyword>
<feature type="domain" description="Glycoside hydrolase family 9" evidence="9">
    <location>
        <begin position="1"/>
        <end position="68"/>
    </location>
</feature>
<dbReference type="Gene3D" id="1.50.10.10">
    <property type="match status" value="1"/>
</dbReference>
<dbReference type="EnsemblPlants" id="Solyc04g071410.2.1">
    <property type="protein sequence ID" value="Solyc04g071410.2.1"/>
    <property type="gene ID" value="Solyc04g071410.2"/>
</dbReference>
<keyword evidence="6" id="KW-0119">Carbohydrate metabolism</keyword>
<evidence type="ECO:0000313" key="10">
    <source>
        <dbReference type="EnsemblPlants" id="Solyc04g071410.2.1"/>
    </source>
</evidence>
<keyword evidence="11" id="KW-1185">Reference proteome</keyword>
<sequence length="111" mass="12457">MDTVRSVYYVSPSNPSSDVAEEMVVALAVASLFFWSVDQAYSKKIFENAVKVFTFAVQYRRSYSDSVSSTPLVGANLDDSFENSQIERSILRNYWLLLSLLILSDCPKNPG</sequence>
<accession>A0A3Q7G7J2</accession>
<dbReference type="AlphaFoldDB" id="A0A3Q7G7J2"/>
<dbReference type="Gramene" id="Solyc04g071410.2.1">
    <property type="protein sequence ID" value="Solyc04g071410.2.1"/>
    <property type="gene ID" value="Solyc04g071410.2"/>
</dbReference>
<keyword evidence="4" id="KW-0378">Hydrolase</keyword>
<dbReference type="Proteomes" id="UP000004994">
    <property type="component" value="Chromosome 4"/>
</dbReference>
<dbReference type="SUPFAM" id="SSF48208">
    <property type="entry name" value="Six-hairpin glycosidases"/>
    <property type="match status" value="1"/>
</dbReference>
<dbReference type="STRING" id="4081.A0A3Q7G7J2"/>